<evidence type="ECO:0000313" key="2">
    <source>
        <dbReference type="Proteomes" id="UP000621455"/>
    </source>
</evidence>
<organism evidence="1 2">
    <name type="scientific">Massilia frigida</name>
    <dbReference type="NCBI Taxonomy" id="2609281"/>
    <lineage>
        <taxon>Bacteria</taxon>
        <taxon>Pseudomonadati</taxon>
        <taxon>Pseudomonadota</taxon>
        <taxon>Betaproteobacteria</taxon>
        <taxon>Burkholderiales</taxon>
        <taxon>Oxalobacteraceae</taxon>
        <taxon>Telluria group</taxon>
        <taxon>Massilia</taxon>
    </lineage>
</organism>
<dbReference type="RefSeq" id="WP_167094107.1">
    <property type="nucleotide sequence ID" value="NZ_WHJG01000069.1"/>
</dbReference>
<gene>
    <name evidence="1" type="ORF">F2P44_32440</name>
</gene>
<protein>
    <recommendedName>
        <fullName evidence="3">Phage terminase small subunit P27 family</fullName>
    </recommendedName>
</protein>
<keyword evidence="2" id="KW-1185">Reference proteome</keyword>
<dbReference type="Proteomes" id="UP000621455">
    <property type="component" value="Unassembled WGS sequence"/>
</dbReference>
<dbReference type="Pfam" id="PF05119">
    <property type="entry name" value="Terminase_4"/>
    <property type="match status" value="1"/>
</dbReference>
<dbReference type="InterPro" id="IPR006448">
    <property type="entry name" value="Phage_term_ssu_P27"/>
</dbReference>
<accession>A0ABX0NF33</accession>
<name>A0ABX0NF33_9BURK</name>
<evidence type="ECO:0008006" key="3">
    <source>
        <dbReference type="Google" id="ProtNLM"/>
    </source>
</evidence>
<evidence type="ECO:0000313" key="1">
    <source>
        <dbReference type="EMBL" id="NHZ83943.1"/>
    </source>
</evidence>
<comment type="caution">
    <text evidence="1">The sequence shown here is derived from an EMBL/GenBank/DDBJ whole genome shotgun (WGS) entry which is preliminary data.</text>
</comment>
<proteinExistence type="predicted"/>
<dbReference type="EMBL" id="WHJG01000069">
    <property type="protein sequence ID" value="NHZ83943.1"/>
    <property type="molecule type" value="Genomic_DNA"/>
</dbReference>
<reference evidence="1 2" key="1">
    <citation type="submission" date="2019-10" db="EMBL/GenBank/DDBJ databases">
        <title>Taxonomy of Antarctic Massilia spp.: description of Massilia rubra sp. nov., Massilia aquatica sp. nov., Massilia mucilaginosa sp. nov., Massilia frigida sp. nov. isolated from streams, lakes and regoliths.</title>
        <authorList>
            <person name="Holochova P."/>
            <person name="Sedlacek I."/>
            <person name="Kralova S."/>
            <person name="Maslanova I."/>
            <person name="Busse H.-J."/>
            <person name="Stankova E."/>
            <person name="Vrbovska V."/>
            <person name="Kovarovic V."/>
            <person name="Bartak M."/>
            <person name="Svec P."/>
            <person name="Pantucek R."/>
        </authorList>
    </citation>
    <scope>NUCLEOTIDE SEQUENCE [LARGE SCALE GENOMIC DNA]</scope>
    <source>
        <strain evidence="1 2">CCM 8695</strain>
    </source>
</reference>
<sequence>MPPSGAPPCPAWLVGDALDEWERITPALALMGVLTQVDHSVLIGHCVTYGEIVATVKAGEPLKAALLGQMRAYAIELGLTPAARAKLSIAPPEKGDEYAGFFN</sequence>